<dbReference type="EC" id="3.5.1.122" evidence="3"/>
<dbReference type="OrthoDB" id="191192at2759"/>
<evidence type="ECO:0000313" key="10">
    <source>
        <dbReference type="EMBL" id="KZO97884.1"/>
    </source>
</evidence>
<dbReference type="Proteomes" id="UP000076738">
    <property type="component" value="Unassembled WGS sequence"/>
</dbReference>
<dbReference type="InterPro" id="IPR037132">
    <property type="entry name" value="N_Gln_amidohydro_ab_roll_sf"/>
</dbReference>
<dbReference type="InterPro" id="IPR023128">
    <property type="entry name" value="Prot_N_Gln_amidohydro_ab_roll"/>
</dbReference>
<protein>
    <recommendedName>
        <fullName evidence="4">Protein N-terminal glutamine amidohydrolase</fullName>
        <ecNumber evidence="3">3.5.1.122</ecNumber>
    </recommendedName>
    <alternativeName>
        <fullName evidence="6">Protein NH2-terminal glutamine deamidase</fullName>
    </alternativeName>
</protein>
<evidence type="ECO:0000256" key="8">
    <source>
        <dbReference type="SAM" id="MobiDB-lite"/>
    </source>
</evidence>
<evidence type="ECO:0000256" key="5">
    <source>
        <dbReference type="ARBA" id="ARBA00022801"/>
    </source>
</evidence>
<dbReference type="InterPro" id="IPR039733">
    <property type="entry name" value="NTAQ1"/>
</dbReference>
<keyword evidence="5" id="KW-0378">Hydrolase</keyword>
<evidence type="ECO:0000313" key="11">
    <source>
        <dbReference type="Proteomes" id="UP000076738"/>
    </source>
</evidence>
<evidence type="ECO:0000256" key="4">
    <source>
        <dbReference type="ARBA" id="ARBA00021247"/>
    </source>
</evidence>
<proteinExistence type="inferred from homology"/>
<dbReference type="GO" id="GO:0070773">
    <property type="term" value="F:protein-N-terminal glutamine amidohydrolase activity"/>
    <property type="evidence" value="ECO:0007669"/>
    <property type="project" value="UniProtKB-EC"/>
</dbReference>
<dbReference type="AlphaFoldDB" id="A0A167NN31"/>
<dbReference type="Gene3D" id="3.10.620.10">
    <property type="entry name" value="Protein N-terminal glutamine amidohydrolase, alpha beta roll"/>
    <property type="match status" value="1"/>
</dbReference>
<evidence type="ECO:0000256" key="3">
    <source>
        <dbReference type="ARBA" id="ARBA00012718"/>
    </source>
</evidence>
<evidence type="ECO:0000256" key="2">
    <source>
        <dbReference type="ARBA" id="ARBA00011245"/>
    </source>
</evidence>
<feature type="compositionally biased region" description="Pro residues" evidence="8">
    <location>
        <begin position="43"/>
        <end position="59"/>
    </location>
</feature>
<organism evidence="10 11">
    <name type="scientific">Calocera viscosa (strain TUFC12733)</name>
    <dbReference type="NCBI Taxonomy" id="1330018"/>
    <lineage>
        <taxon>Eukaryota</taxon>
        <taxon>Fungi</taxon>
        <taxon>Dikarya</taxon>
        <taxon>Basidiomycota</taxon>
        <taxon>Agaricomycotina</taxon>
        <taxon>Dacrymycetes</taxon>
        <taxon>Dacrymycetales</taxon>
        <taxon>Dacrymycetaceae</taxon>
        <taxon>Calocera</taxon>
    </lineage>
</organism>
<feature type="compositionally biased region" description="Polar residues" evidence="8">
    <location>
        <begin position="27"/>
        <end position="36"/>
    </location>
</feature>
<keyword evidence="11" id="KW-1185">Reference proteome</keyword>
<feature type="compositionally biased region" description="Low complexity" evidence="8">
    <location>
        <begin position="453"/>
        <end position="467"/>
    </location>
</feature>
<dbReference type="GO" id="GO:0005829">
    <property type="term" value="C:cytosol"/>
    <property type="evidence" value="ECO:0007669"/>
    <property type="project" value="TreeGrafter"/>
</dbReference>
<gene>
    <name evidence="10" type="ORF">CALVIDRAFT_526596</name>
</gene>
<evidence type="ECO:0000259" key="9">
    <source>
        <dbReference type="Pfam" id="PF09764"/>
    </source>
</evidence>
<sequence>MSQPALAAFDPFKTHPFTRAGSAPGANPSTAPSASQGARPIPVAAPQPRRAPMPSPPTAAEPIFTRFELERKTPDLVLKKLSGNWGAKDTSGKNAVPEGTDFERLTIHALGPLQLASSEMNAPTPPPLPTELFYTPNYCEENVYCLAQAFRSRPEVESTWDIYALFISNDSRCVALWQQKSTQAWDDGLVLWDYHCVLVMFPRILSNLPEEAREGWVYDGNSLLGIPIPWSSYLKTTFRNPHHVPDRYRCKFRVVKAKEFLDWFASDRSHMVIWDDTLQRHRYISEPPQHPAIIGSAALRAGITSNLMERFVSMRCADDEEEHYGIVMDNETICRRANGRLYPLRAMLHHPVIDGQLALEWSWSKPSFTMDVHQSILTSVPTYFSYTALTSSSSPLQPHHTSSRFQMQTRSQKRRRSPSGSEQISKPRPSKRRITEQTLTLTIPEPLCPLPGSASAQWPQASSSFAPRIGSPMESTLSGTPSPAPSAWAPSEVEYAWSALKDEPTTRAVHADFLQATQGMRIDDSRGDVDADMDTYQDELLSASSISTKDFTIPELQLQPPTPLLFQSPQHSNAPTSPTATHGSPVPAMTPTRPSGVSPARKRFIMGPREGCEKCRLKVPGHYGHIE</sequence>
<dbReference type="GO" id="GO:0005634">
    <property type="term" value="C:nucleus"/>
    <property type="evidence" value="ECO:0007669"/>
    <property type="project" value="TreeGrafter"/>
</dbReference>
<feature type="region of interest" description="Disordered" evidence="8">
    <location>
        <begin position="563"/>
        <end position="600"/>
    </location>
</feature>
<comment type="catalytic activity">
    <reaction evidence="7">
        <text>N-terminal L-glutaminyl-[protein] + H2O = N-terminal L-glutamyl-[protein] + NH4(+)</text>
        <dbReference type="Rhea" id="RHEA:50680"/>
        <dbReference type="Rhea" id="RHEA-COMP:12668"/>
        <dbReference type="Rhea" id="RHEA-COMP:12777"/>
        <dbReference type="ChEBI" id="CHEBI:15377"/>
        <dbReference type="ChEBI" id="CHEBI:28938"/>
        <dbReference type="ChEBI" id="CHEBI:64721"/>
        <dbReference type="ChEBI" id="CHEBI:64722"/>
        <dbReference type="EC" id="3.5.1.122"/>
    </reaction>
</comment>
<dbReference type="PANTHER" id="PTHR13035:SF0">
    <property type="entry name" value="PROTEIN N-TERMINAL GLUTAMINE AMIDOHYDROLASE"/>
    <property type="match status" value="1"/>
</dbReference>
<feature type="domain" description="Protein N-terminal glutamine amidohydrolase alpha beta roll" evidence="9">
    <location>
        <begin position="134"/>
        <end position="335"/>
    </location>
</feature>
<evidence type="ECO:0000256" key="1">
    <source>
        <dbReference type="ARBA" id="ARBA00008985"/>
    </source>
</evidence>
<evidence type="ECO:0000256" key="6">
    <source>
        <dbReference type="ARBA" id="ARBA00029677"/>
    </source>
</evidence>
<reference evidence="10 11" key="1">
    <citation type="journal article" date="2016" name="Mol. Biol. Evol.">
        <title>Comparative Genomics of Early-Diverging Mushroom-Forming Fungi Provides Insights into the Origins of Lignocellulose Decay Capabilities.</title>
        <authorList>
            <person name="Nagy L.G."/>
            <person name="Riley R."/>
            <person name="Tritt A."/>
            <person name="Adam C."/>
            <person name="Daum C."/>
            <person name="Floudas D."/>
            <person name="Sun H."/>
            <person name="Yadav J.S."/>
            <person name="Pangilinan J."/>
            <person name="Larsson K.H."/>
            <person name="Matsuura K."/>
            <person name="Barry K."/>
            <person name="Labutti K."/>
            <person name="Kuo R."/>
            <person name="Ohm R.A."/>
            <person name="Bhattacharya S.S."/>
            <person name="Shirouzu T."/>
            <person name="Yoshinaga Y."/>
            <person name="Martin F.M."/>
            <person name="Grigoriev I.V."/>
            <person name="Hibbett D.S."/>
        </authorList>
    </citation>
    <scope>NUCLEOTIDE SEQUENCE [LARGE SCALE GENOMIC DNA]</scope>
    <source>
        <strain evidence="10 11">TUFC12733</strain>
    </source>
</reference>
<dbReference type="EMBL" id="KV417278">
    <property type="protein sequence ID" value="KZO97884.1"/>
    <property type="molecule type" value="Genomic_DNA"/>
</dbReference>
<accession>A0A167NN31</accession>
<dbReference type="Pfam" id="PF09764">
    <property type="entry name" value="Nt_Gln_amidase"/>
    <property type="match status" value="1"/>
</dbReference>
<comment type="subunit">
    <text evidence="2">Monomer.</text>
</comment>
<feature type="compositionally biased region" description="Polar residues" evidence="8">
    <location>
        <begin position="392"/>
        <end position="410"/>
    </location>
</feature>
<evidence type="ECO:0000256" key="7">
    <source>
        <dbReference type="ARBA" id="ARBA00048768"/>
    </source>
</evidence>
<comment type="similarity">
    <text evidence="1">Belongs to the NTAQ1 family.</text>
</comment>
<feature type="compositionally biased region" description="Polar residues" evidence="8">
    <location>
        <begin position="571"/>
        <end position="582"/>
    </location>
</feature>
<name>A0A167NN31_CALVF</name>
<dbReference type="PANTHER" id="PTHR13035">
    <property type="entry name" value="PROTEIN N-TERMINAL GLUTAMINE AMIDOHYDROLASE"/>
    <property type="match status" value="1"/>
</dbReference>
<feature type="region of interest" description="Disordered" evidence="8">
    <location>
        <begin position="392"/>
        <end position="487"/>
    </location>
</feature>
<dbReference type="GO" id="GO:0008418">
    <property type="term" value="F:protein-N-terminal asparagine amidohydrolase activity"/>
    <property type="evidence" value="ECO:0007669"/>
    <property type="project" value="InterPro"/>
</dbReference>
<feature type="region of interest" description="Disordered" evidence="8">
    <location>
        <begin position="1"/>
        <end position="60"/>
    </location>
</feature>